<name>A0A4R1RTA7_9FLAO</name>
<sequence length="671" mass="78427">MITKIGVQNFKLFKDEVNLEIKPLTVLTGANNSGKSSFISFIRFIFRTYYLEYDKDYHGGSGGIVLKSFEHLFLNEYAIKNFGDLRKFLSKNAADKSLTFSFTYLANKFPSDPHDTSGMQLTAKLKYTSNAFDAPTKKNSNKVESEHLYLNRMAFYYENKLLFSLELHQNNKIFEGKNVINADTPIWRLENGIQYNNLKNYICTYWKEQRVKNGKKDWQTNFNKKYDILLPSHFIKIAISNPDFFSNEFPLKSYERGLLDYLIENGIKNHDELLIEYFNFESQLINQIISRKFSNLFKIKENDILMNYEIIPLSIKEAFEKDNFRSKELNKFYEEQIKSINSPIVNLVLTEILSNENIETKPKGILMSYLDNKFLKPNSKLDFNDIHLIEKLINWTITQSLDYFEEDLTQFLAKTPWITLNSDLPYVGQDQSFKSTFYENESEPESSILYQFGGYYFQFTAEKQLNFINKWLQNLNIADELIIYPTRDGDGDIIKFTYKVIHKSCETNIEDLGLGSRKLLLILMQLAMNGDMEYKKREKNSIIGYENIIIDGKLIILEEPESNLHPSFQSKLADIIIDAYRNLNVKIVVETHSEYLIRKLQYLVASKQEGISKNDIAIYYFYNPNEIPEGENQIYQLDLREDGFMNNDFGSGFFDEASSLSLRLINSSNFN</sequence>
<comment type="caution">
    <text evidence="2">The sequence shown here is derived from an EMBL/GenBank/DDBJ whole genome shotgun (WGS) entry which is preliminary data.</text>
</comment>
<dbReference type="RefSeq" id="WP_132214934.1">
    <property type="nucleotide sequence ID" value="NZ_OX156936.1"/>
</dbReference>
<dbReference type="InterPro" id="IPR041685">
    <property type="entry name" value="AAA_GajA/Old/RecF-like"/>
</dbReference>
<dbReference type="SUPFAM" id="SSF52540">
    <property type="entry name" value="P-loop containing nucleoside triphosphate hydrolases"/>
    <property type="match status" value="1"/>
</dbReference>
<dbReference type="Gene3D" id="3.40.50.300">
    <property type="entry name" value="P-loop containing nucleotide triphosphate hydrolases"/>
    <property type="match status" value="2"/>
</dbReference>
<dbReference type="PANTHER" id="PTHR43581:SF2">
    <property type="entry name" value="EXCINUCLEASE ATPASE SUBUNIT"/>
    <property type="match status" value="1"/>
</dbReference>
<dbReference type="OrthoDB" id="9792800at2"/>
<evidence type="ECO:0000313" key="2">
    <source>
        <dbReference type="EMBL" id="TCL69290.1"/>
    </source>
</evidence>
<gene>
    <name evidence="2" type="ORF">EV196_101728</name>
</gene>
<dbReference type="PANTHER" id="PTHR43581">
    <property type="entry name" value="ATP/GTP PHOSPHATASE"/>
    <property type="match status" value="1"/>
</dbReference>
<dbReference type="Proteomes" id="UP000295455">
    <property type="component" value="Unassembled WGS sequence"/>
</dbReference>
<organism evidence="2 3">
    <name type="scientific">Mariniflexile fucanivorans</name>
    <dbReference type="NCBI Taxonomy" id="264023"/>
    <lineage>
        <taxon>Bacteria</taxon>
        <taxon>Pseudomonadati</taxon>
        <taxon>Bacteroidota</taxon>
        <taxon>Flavobacteriia</taxon>
        <taxon>Flavobacteriales</taxon>
        <taxon>Flavobacteriaceae</taxon>
        <taxon>Mariniflexile</taxon>
    </lineage>
</organism>
<dbReference type="Pfam" id="PF13175">
    <property type="entry name" value="AAA_15"/>
    <property type="match status" value="1"/>
</dbReference>
<keyword evidence="3" id="KW-1185">Reference proteome</keyword>
<dbReference type="InterPro" id="IPR027417">
    <property type="entry name" value="P-loop_NTPase"/>
</dbReference>
<evidence type="ECO:0000313" key="3">
    <source>
        <dbReference type="Proteomes" id="UP000295455"/>
    </source>
</evidence>
<reference evidence="2 3" key="1">
    <citation type="submission" date="2019-03" db="EMBL/GenBank/DDBJ databases">
        <title>Genomic Encyclopedia of Type Strains, Phase IV (KMG-IV): sequencing the most valuable type-strain genomes for metagenomic binning, comparative biology and taxonomic classification.</title>
        <authorList>
            <person name="Goeker M."/>
        </authorList>
    </citation>
    <scope>NUCLEOTIDE SEQUENCE [LARGE SCALE GENOMIC DNA]</scope>
    <source>
        <strain evidence="2 3">DSM 18792</strain>
    </source>
</reference>
<dbReference type="AlphaFoldDB" id="A0A4R1RTA7"/>
<accession>A0A4R1RTA7</accession>
<protein>
    <submittedName>
        <fullName evidence="2">AAA ATPase-like protein</fullName>
    </submittedName>
</protein>
<proteinExistence type="predicted"/>
<dbReference type="EMBL" id="SLUP01000001">
    <property type="protein sequence ID" value="TCL69290.1"/>
    <property type="molecule type" value="Genomic_DNA"/>
</dbReference>
<feature type="domain" description="Endonuclease GajA/Old nuclease/RecF-like AAA" evidence="1">
    <location>
        <begin position="1"/>
        <end position="597"/>
    </location>
</feature>
<evidence type="ECO:0000259" key="1">
    <source>
        <dbReference type="Pfam" id="PF13175"/>
    </source>
</evidence>
<dbReference type="InterPro" id="IPR051396">
    <property type="entry name" value="Bact_Antivir_Def_Nuclease"/>
</dbReference>